<dbReference type="EMBL" id="JAGZMZ010000001">
    <property type="protein sequence ID" value="MBS4883243.1"/>
    <property type="molecule type" value="Genomic_DNA"/>
</dbReference>
<comment type="caution">
    <text evidence="2">The sequence shown here is derived from an EMBL/GenBank/DDBJ whole genome shotgun (WGS) entry which is preliminary data.</text>
</comment>
<feature type="domain" description="Antitoxin SocA-like Panacea" evidence="1">
    <location>
        <begin position="27"/>
        <end position="116"/>
    </location>
</feature>
<dbReference type="AlphaFoldDB" id="A0A942ZYI7"/>
<name>A0A942ZYI7_9FIRM</name>
<dbReference type="Proteomes" id="UP000753219">
    <property type="component" value="Unassembled WGS sequence"/>
</dbReference>
<gene>
    <name evidence="2" type="ORF">KHZ85_00515</name>
</gene>
<evidence type="ECO:0000313" key="2">
    <source>
        <dbReference type="EMBL" id="MBS4883243.1"/>
    </source>
</evidence>
<dbReference type="Pfam" id="PF13274">
    <property type="entry name" value="SocA_Panacea"/>
    <property type="match status" value="1"/>
</dbReference>
<dbReference type="InterPro" id="IPR025272">
    <property type="entry name" value="SocA_Panacea"/>
</dbReference>
<dbReference type="RefSeq" id="WP_278639420.1">
    <property type="nucleotide sequence ID" value="NZ_JAGZMZ010000001.1"/>
</dbReference>
<accession>A0A942ZYI7</accession>
<organism evidence="2 3">
    <name type="scientific">Amedibacillus dolichus</name>
    <dbReference type="NCBI Taxonomy" id="31971"/>
    <lineage>
        <taxon>Bacteria</taxon>
        <taxon>Bacillati</taxon>
        <taxon>Bacillota</taxon>
        <taxon>Erysipelotrichia</taxon>
        <taxon>Erysipelotrichales</taxon>
        <taxon>Erysipelotrichaceae</taxon>
        <taxon>Amedibacillus</taxon>
    </lineage>
</organism>
<evidence type="ECO:0000313" key="3">
    <source>
        <dbReference type="Proteomes" id="UP000753219"/>
    </source>
</evidence>
<proteinExistence type="predicted"/>
<sequence>MINAIDLAYFIITKCSRENCPISNLQLQKILFFIQRDRLRKGDWCIKDDFEAWPYGPVIPSVYEKFCSYGSMCIDEEFAYHLNKKVIGDINDIVEYLRNMDPWKLVDETHKKSGSWNFVYNDGSGYKKLIPKNVIKDRG</sequence>
<evidence type="ECO:0000259" key="1">
    <source>
        <dbReference type="Pfam" id="PF13274"/>
    </source>
</evidence>
<protein>
    <submittedName>
        <fullName evidence="2">DUF4065 domain-containing protein</fullName>
    </submittedName>
</protein>
<reference evidence="2" key="1">
    <citation type="submission" date="2021-02" db="EMBL/GenBank/DDBJ databases">
        <title>Infant gut strain persistence is associated with maternal origin, phylogeny, and functional potential including surface adhesion and iron acquisition.</title>
        <authorList>
            <person name="Lou Y.C."/>
        </authorList>
    </citation>
    <scope>NUCLEOTIDE SEQUENCE</scope>
    <source>
        <strain evidence="2">L3_108_103G1_dasL3_108_103G1_concoct_2</strain>
    </source>
</reference>